<evidence type="ECO:0008006" key="3">
    <source>
        <dbReference type="Google" id="ProtNLM"/>
    </source>
</evidence>
<sequence>MNKKHLLESTLSIKSNKEIATLYSEIEYSIYLENKLGIDMNNLSLIINIPKGTKYKENSLCVNDKKQFLDSNKVFKIPIFKSGYSLRINYTVCVEDIPHNGSINNHISLKYYEDDNILNEIISKEVITKVKGVKLDIIKEINKKELYINDDIIEKIKITNSGNIKAVNLIVEELLPENIEIESIIIDNVKFNNEISVPVGVLEPLKSVEIIVLGKVIGVNNVKENLKTLVTYDYFDDYTYKYRIKNSVEKSIPIYVREGHFGVKSIEKNSLTLSSNTVYFNNSITLDFKVYNIGNIPIEKLNIKLKASNNIGINNIVINDRNIEDENIFDGIKLNKFCGEELSLKSKVYIQKPDIEEKNIKIILEYEYFNQEKGENVKKLYESNEVKLVGCGVVLNNLNGEIPSKECNKKICTIGDCVTYYLNIKNNGNKKCENLIFKEEINSNSEFVKDSFKINNKIIKQANIYDGIDIGLLDIGESVNITYKLRVKESSYSDWLISTSHLEYEENQILKKIDITFKDTRIIYSSLVEIEDKKDICYYKKEDKKIYYITLKNLGNVAVEDVKIKLKKSNNIKFLNIKLDERKIESSYFNNEELIIPIIKKDETKLIEIEFDTISYELNDDIRICGEVSYSYLGVSNKTIYNTLILQEQQYKIVYGEFNAKTIIDKPYFINNKEINGFIEVNNTGNVDLYDIEFISYENKENINLIIEEKSDLLETLEVNKKLIVPIKINLNDFNKKNNVKFNLIVKGYYKFQNEEIMIEKRTEELYIEIINEELECYIESSKNNFFIEEIANFKIIIKNMGNHDLEETFLNLYIPKEIEIIQDKINIRNNSYNELDIRKGIIIGKILANEELCIEYLAKVKELNVNRNIITYYKIGGYYKLSFDNKKLYKEYNSETLTNKIENVSLKTFLTSDKNVLLNGEKIKYTSTLINNGTVPIKIDYRLENGMELEEVKDLTTLNGEYVNNICGLIKIKPNDGLIIEKVFKYNGIRGSNDVVVNGIATVYYETDDHQYERYTEIKTEEVAVEITNRIFKELLLEEMIDISVIKPKIYEITKIYLTPTIMNKNVRKIQRNYDYDSKEIIAYKLDIIGQVQYTVEYISNLNNEEIHLFSTKKIFTSNMLLPYDFMEGEEFNIDIKILDINSKIIDKNKMFINANILINTNI</sequence>
<dbReference type="EMBL" id="JAHXPT010000002">
    <property type="protein sequence ID" value="MBW6409268.1"/>
    <property type="molecule type" value="Genomic_DNA"/>
</dbReference>
<comment type="caution">
    <text evidence="1">The sequence shown here is derived from an EMBL/GenBank/DDBJ whole genome shotgun (WGS) entry which is preliminary data.</text>
</comment>
<keyword evidence="2" id="KW-1185">Reference proteome</keyword>
<protein>
    <recommendedName>
        <fullName evidence="3">DUF11 domain-containing protein</fullName>
    </recommendedName>
</protein>
<reference evidence="1 2" key="1">
    <citation type="submission" date="2021-07" db="EMBL/GenBank/DDBJ databases">
        <title>Clostridium weizhouense sp. nov., an anaerobic bacterium isolated from activated sludge of Petroleum wastewater.</title>
        <authorList>
            <person name="Li Q."/>
        </authorList>
    </citation>
    <scope>NUCLEOTIDE SEQUENCE [LARGE SCALE GENOMIC DNA]</scope>
    <source>
        <strain evidence="1 2">YB-6</strain>
    </source>
</reference>
<proteinExistence type="predicted"/>
<dbReference type="InterPro" id="IPR047589">
    <property type="entry name" value="DUF11_rpt"/>
</dbReference>
<dbReference type="InterPro" id="IPR051172">
    <property type="entry name" value="Chlamydia_OmcB"/>
</dbReference>
<dbReference type="PANTHER" id="PTHR34819:SF3">
    <property type="entry name" value="CELL SURFACE PROTEIN"/>
    <property type="match status" value="1"/>
</dbReference>
<evidence type="ECO:0000313" key="1">
    <source>
        <dbReference type="EMBL" id="MBW6409268.1"/>
    </source>
</evidence>
<evidence type="ECO:0000313" key="2">
    <source>
        <dbReference type="Proteomes" id="UP001519921"/>
    </source>
</evidence>
<name>A0ABS7AKS2_9CLOT</name>
<dbReference type="Proteomes" id="UP001519921">
    <property type="component" value="Unassembled WGS sequence"/>
</dbReference>
<dbReference type="PANTHER" id="PTHR34819">
    <property type="entry name" value="LARGE CYSTEINE-RICH PERIPLASMIC PROTEIN OMCB"/>
    <property type="match status" value="1"/>
</dbReference>
<dbReference type="RefSeq" id="WP_219778316.1">
    <property type="nucleotide sequence ID" value="NZ_JAHXPT010000002.1"/>
</dbReference>
<organism evidence="1 2">
    <name type="scientific">Clostridium weizhouense</name>
    <dbReference type="NCBI Taxonomy" id="2859781"/>
    <lineage>
        <taxon>Bacteria</taxon>
        <taxon>Bacillati</taxon>
        <taxon>Bacillota</taxon>
        <taxon>Clostridia</taxon>
        <taxon>Eubacteriales</taxon>
        <taxon>Clostridiaceae</taxon>
        <taxon>Clostridium</taxon>
    </lineage>
</organism>
<dbReference type="NCBIfam" id="TIGR01451">
    <property type="entry name" value="B_ant_repeat"/>
    <property type="match status" value="1"/>
</dbReference>
<gene>
    <name evidence="1" type="ORF">KYD98_04125</name>
</gene>
<accession>A0ABS7AKS2</accession>